<dbReference type="EMBL" id="JARVII010000073">
    <property type="protein sequence ID" value="MDG9700618.1"/>
    <property type="molecule type" value="Genomic_DNA"/>
</dbReference>
<sequence length="262" mass="30410">CAEITLLPAEHLTVWQSKLGGQPYWPKDMEYPCNAKGRPLHLLAQINFAETPPLPDFPGKGILQFFISRNDGIEKMWGMNADNPADQQGFRVVYHADIEHEQDRLLQDFRFLAQARQTPKSNHILQRLAAFWHSQRPGLPFEHACAMRFERQQKYASLEEANGVFFAPGWLPMDAENITSEFLEAFFRLDWSGHRLGGYANILQEKWRLGGPYQDHVLLLQIDCDAPNGVMRHGSGICHFYIHPHDLRQRDFSKVLYTWEFF</sequence>
<dbReference type="RefSeq" id="WP_279525297.1">
    <property type="nucleotide sequence ID" value="NZ_JARVII010000073.1"/>
</dbReference>
<feature type="non-terminal residue" evidence="1">
    <location>
        <position position="1"/>
    </location>
</feature>
<dbReference type="Pfam" id="PF09234">
    <property type="entry name" value="DUF1963"/>
    <property type="match status" value="1"/>
</dbReference>
<dbReference type="InterPro" id="IPR035948">
    <property type="entry name" value="YwqG-like_sf"/>
</dbReference>
<dbReference type="PANTHER" id="PTHR36436:SF6">
    <property type="entry name" value="SLL5081 PROTEIN"/>
    <property type="match status" value="1"/>
</dbReference>
<reference evidence="1 2" key="1">
    <citation type="submission" date="2023-04" db="EMBL/GenBank/DDBJ databases">
        <title>Ottowia paracancer sp. nov., isolated from human stomach.</title>
        <authorList>
            <person name="Song Y."/>
        </authorList>
    </citation>
    <scope>NUCLEOTIDE SEQUENCE [LARGE SCALE GENOMIC DNA]</scope>
    <source>
        <strain evidence="1 2">10c7w1</strain>
    </source>
</reference>
<gene>
    <name evidence="1" type="ORF">QB898_13080</name>
</gene>
<keyword evidence="2" id="KW-1185">Reference proteome</keyword>
<name>A0AAW6RJV6_9BURK</name>
<dbReference type="Proteomes" id="UP001237156">
    <property type="component" value="Unassembled WGS sequence"/>
</dbReference>
<evidence type="ECO:0000313" key="2">
    <source>
        <dbReference type="Proteomes" id="UP001237156"/>
    </source>
</evidence>
<evidence type="ECO:0000313" key="1">
    <source>
        <dbReference type="EMBL" id="MDG9700618.1"/>
    </source>
</evidence>
<dbReference type="PANTHER" id="PTHR36436">
    <property type="entry name" value="SLL5081 PROTEIN"/>
    <property type="match status" value="1"/>
</dbReference>
<protein>
    <submittedName>
        <fullName evidence="1">YwqG family protein</fullName>
    </submittedName>
</protein>
<dbReference type="SUPFAM" id="SSF103032">
    <property type="entry name" value="Hypothetical protein YwqG"/>
    <property type="match status" value="1"/>
</dbReference>
<accession>A0AAW6RJV6</accession>
<dbReference type="AlphaFoldDB" id="A0AAW6RJV6"/>
<comment type="caution">
    <text evidence="1">The sequence shown here is derived from an EMBL/GenBank/DDBJ whole genome shotgun (WGS) entry which is preliminary data.</text>
</comment>
<proteinExistence type="predicted"/>
<organism evidence="1 2">
    <name type="scientific">Ottowia cancrivicina</name>
    <dbReference type="NCBI Taxonomy" id="3040346"/>
    <lineage>
        <taxon>Bacteria</taxon>
        <taxon>Pseudomonadati</taxon>
        <taxon>Pseudomonadota</taxon>
        <taxon>Betaproteobacteria</taxon>
        <taxon>Burkholderiales</taxon>
        <taxon>Comamonadaceae</taxon>
        <taxon>Ottowia</taxon>
    </lineage>
</organism>
<dbReference type="InterPro" id="IPR015315">
    <property type="entry name" value="DUF1963"/>
</dbReference>
<dbReference type="Gene3D" id="2.30.320.10">
    <property type="entry name" value="YwqG-like"/>
    <property type="match status" value="1"/>
</dbReference>